<keyword evidence="4" id="KW-1185">Reference proteome</keyword>
<dbReference type="STRING" id="1611254.A0A2G5VLZ8"/>
<evidence type="ECO:0000256" key="1">
    <source>
        <dbReference type="RuleBase" id="RU364109"/>
    </source>
</evidence>
<dbReference type="EC" id="2.7.11.1" evidence="1"/>
<protein>
    <recommendedName>
        <fullName evidence="1">Serine/threonine-protein kinase TOR</fullName>
        <ecNumber evidence="1">2.7.11.1</ecNumber>
    </recommendedName>
</protein>
<organism evidence="3 4">
    <name type="scientific">Caenorhabditis nigoni</name>
    <dbReference type="NCBI Taxonomy" id="1611254"/>
    <lineage>
        <taxon>Eukaryota</taxon>
        <taxon>Metazoa</taxon>
        <taxon>Ecdysozoa</taxon>
        <taxon>Nematoda</taxon>
        <taxon>Chromadorea</taxon>
        <taxon>Rhabditida</taxon>
        <taxon>Rhabditina</taxon>
        <taxon>Rhabditomorpha</taxon>
        <taxon>Rhabditoidea</taxon>
        <taxon>Rhabditidae</taxon>
        <taxon>Peloderinae</taxon>
        <taxon>Caenorhabditis</taxon>
    </lineage>
</organism>
<dbReference type="GO" id="GO:0004674">
    <property type="term" value="F:protein serine/threonine kinase activity"/>
    <property type="evidence" value="ECO:0007669"/>
    <property type="project" value="UniProtKB-KW"/>
</dbReference>
<reference evidence="4" key="1">
    <citation type="submission" date="2017-10" db="EMBL/GenBank/DDBJ databases">
        <title>Rapid genome shrinkage in a self-fertile nematode reveals novel sperm competition proteins.</title>
        <authorList>
            <person name="Yin D."/>
            <person name="Schwarz E.M."/>
            <person name="Thomas C.G."/>
            <person name="Felde R.L."/>
            <person name="Korf I.F."/>
            <person name="Cutter A.D."/>
            <person name="Schartner C.M."/>
            <person name="Ralston E.J."/>
            <person name="Meyer B.J."/>
            <person name="Haag E.S."/>
        </authorList>
    </citation>
    <scope>NUCLEOTIDE SEQUENCE [LARGE SCALE GENOMIC DNA]</scope>
    <source>
        <strain evidence="4">JU1422</strain>
    </source>
</reference>
<keyword evidence="1" id="KW-0547">Nucleotide-binding</keyword>
<keyword evidence="1" id="KW-0723">Serine/threonine-protein kinase</keyword>
<dbReference type="AlphaFoldDB" id="A0A2G5VLZ8"/>
<dbReference type="InterPro" id="IPR016024">
    <property type="entry name" value="ARM-type_fold"/>
</dbReference>
<dbReference type="SUPFAM" id="SSF48371">
    <property type="entry name" value="ARM repeat"/>
    <property type="match status" value="1"/>
</dbReference>
<keyword evidence="1" id="KW-0418">Kinase</keyword>
<comment type="caution">
    <text evidence="3">The sequence shown here is derived from an EMBL/GenBank/DDBJ whole genome shotgun (WGS) entry which is preliminary data.</text>
</comment>
<dbReference type="OrthoDB" id="2250022at2759"/>
<evidence type="ECO:0000313" key="4">
    <source>
        <dbReference type="Proteomes" id="UP000230233"/>
    </source>
</evidence>
<dbReference type="InterPro" id="IPR024585">
    <property type="entry name" value="mTOR_dom"/>
</dbReference>
<evidence type="ECO:0000259" key="2">
    <source>
        <dbReference type="SMART" id="SM01346"/>
    </source>
</evidence>
<sequence>MINDSSNLHKSEAALRAIGGICRSTAYVVDPYRDYPTLLVDLLRILKTVMSNTMRREVIKTLGILGAIDPYTHKVFTGSVQSATAISTALSLPMNAEDSKDPRQDIIHWFNYEKCTLDEFYPAIS</sequence>
<keyword evidence="1" id="KW-0808">Transferase</keyword>
<proteinExistence type="inferred from homology"/>
<dbReference type="SMART" id="SM01346">
    <property type="entry name" value="DUF3385"/>
    <property type="match status" value="1"/>
</dbReference>
<dbReference type="Proteomes" id="UP000230233">
    <property type="component" value="Chromosome I"/>
</dbReference>
<feature type="domain" description="Serine/threonine-protein kinase mTOR" evidence="2">
    <location>
        <begin position="28"/>
        <end position="124"/>
    </location>
</feature>
<name>A0A2G5VLZ8_9PELO</name>
<accession>A0A2G5VLZ8</accession>
<gene>
    <name evidence="3" type="primary">Cnig_chr_I.g2690</name>
    <name evidence="3" type="ORF">B9Z55_002690</name>
</gene>
<evidence type="ECO:0000313" key="3">
    <source>
        <dbReference type="EMBL" id="PIC52691.1"/>
    </source>
</evidence>
<dbReference type="GO" id="GO:0005524">
    <property type="term" value="F:ATP binding"/>
    <property type="evidence" value="ECO:0007669"/>
    <property type="project" value="UniProtKB-KW"/>
</dbReference>
<comment type="catalytic activity">
    <reaction evidence="1">
        <text>L-threonyl-[protein] + ATP = O-phospho-L-threonyl-[protein] + ADP + H(+)</text>
        <dbReference type="Rhea" id="RHEA:46608"/>
        <dbReference type="Rhea" id="RHEA-COMP:11060"/>
        <dbReference type="Rhea" id="RHEA-COMP:11605"/>
        <dbReference type="ChEBI" id="CHEBI:15378"/>
        <dbReference type="ChEBI" id="CHEBI:30013"/>
        <dbReference type="ChEBI" id="CHEBI:30616"/>
        <dbReference type="ChEBI" id="CHEBI:61977"/>
        <dbReference type="ChEBI" id="CHEBI:456216"/>
        <dbReference type="EC" id="2.7.11.1"/>
    </reaction>
</comment>
<dbReference type="Pfam" id="PF11865">
    <property type="entry name" value="mTOR_dom"/>
    <property type="match status" value="1"/>
</dbReference>
<dbReference type="EMBL" id="PDUG01000001">
    <property type="protein sequence ID" value="PIC52691.1"/>
    <property type="molecule type" value="Genomic_DNA"/>
</dbReference>
<keyword evidence="1" id="KW-0067">ATP-binding</keyword>
<comment type="similarity">
    <text evidence="1">Belongs to the PI3/PI4-kinase family.</text>
</comment>